<protein>
    <submittedName>
        <fullName evidence="2">Uncharacterized protein</fullName>
    </submittedName>
</protein>
<organism evidence="2 3">
    <name type="scientific">Liparis tanakae</name>
    <name type="common">Tanaka's snailfish</name>
    <dbReference type="NCBI Taxonomy" id="230148"/>
    <lineage>
        <taxon>Eukaryota</taxon>
        <taxon>Metazoa</taxon>
        <taxon>Chordata</taxon>
        <taxon>Craniata</taxon>
        <taxon>Vertebrata</taxon>
        <taxon>Euteleostomi</taxon>
        <taxon>Actinopterygii</taxon>
        <taxon>Neopterygii</taxon>
        <taxon>Teleostei</taxon>
        <taxon>Neoteleostei</taxon>
        <taxon>Acanthomorphata</taxon>
        <taxon>Eupercaria</taxon>
        <taxon>Perciformes</taxon>
        <taxon>Cottioidei</taxon>
        <taxon>Cottales</taxon>
        <taxon>Liparidae</taxon>
        <taxon>Liparis</taxon>
    </lineage>
</organism>
<keyword evidence="1" id="KW-0472">Membrane</keyword>
<evidence type="ECO:0000313" key="2">
    <source>
        <dbReference type="EMBL" id="TNN48726.1"/>
    </source>
</evidence>
<gene>
    <name evidence="2" type="ORF">EYF80_041094</name>
</gene>
<keyword evidence="1" id="KW-0812">Transmembrane</keyword>
<sequence>MFAELSAPANHGRIIITIIAIITTITTIIIIIIIIIIVVFLLLLLVINFRLFSQRSLTSSSGTSRPLCSVPGL</sequence>
<proteinExistence type="predicted"/>
<keyword evidence="1" id="KW-1133">Transmembrane helix</keyword>
<feature type="transmembrane region" description="Helical" evidence="1">
    <location>
        <begin position="14"/>
        <end position="47"/>
    </location>
</feature>
<keyword evidence="3" id="KW-1185">Reference proteome</keyword>
<reference evidence="2 3" key="1">
    <citation type="submission" date="2019-03" db="EMBL/GenBank/DDBJ databases">
        <title>First draft genome of Liparis tanakae, snailfish: a comprehensive survey of snailfish specific genes.</title>
        <authorList>
            <person name="Kim W."/>
            <person name="Song I."/>
            <person name="Jeong J.-H."/>
            <person name="Kim D."/>
            <person name="Kim S."/>
            <person name="Ryu S."/>
            <person name="Song J.Y."/>
            <person name="Lee S.K."/>
        </authorList>
    </citation>
    <scope>NUCLEOTIDE SEQUENCE [LARGE SCALE GENOMIC DNA]</scope>
    <source>
        <tissue evidence="2">Muscle</tissue>
    </source>
</reference>
<accession>A0A4Z2G584</accession>
<evidence type="ECO:0000313" key="3">
    <source>
        <dbReference type="Proteomes" id="UP000314294"/>
    </source>
</evidence>
<dbReference type="AlphaFoldDB" id="A0A4Z2G584"/>
<dbReference type="EMBL" id="SRLO01000684">
    <property type="protein sequence ID" value="TNN48726.1"/>
    <property type="molecule type" value="Genomic_DNA"/>
</dbReference>
<comment type="caution">
    <text evidence="2">The sequence shown here is derived from an EMBL/GenBank/DDBJ whole genome shotgun (WGS) entry which is preliminary data.</text>
</comment>
<evidence type="ECO:0000256" key="1">
    <source>
        <dbReference type="SAM" id="Phobius"/>
    </source>
</evidence>
<dbReference type="Proteomes" id="UP000314294">
    <property type="component" value="Unassembled WGS sequence"/>
</dbReference>
<name>A0A4Z2G584_9TELE</name>